<gene>
    <name evidence="2" type="ORF">UTRI_02982</name>
</gene>
<evidence type="ECO:0000313" key="3">
    <source>
        <dbReference type="Proteomes" id="UP000324022"/>
    </source>
</evidence>
<keyword evidence="1" id="KW-0732">Signal</keyword>
<dbReference type="EMBL" id="OOIN01000043">
    <property type="protein sequence ID" value="SPO32425.1"/>
    <property type="molecule type" value="Genomic_DNA"/>
</dbReference>
<evidence type="ECO:0008006" key="4">
    <source>
        <dbReference type="Google" id="ProtNLM"/>
    </source>
</evidence>
<name>A0A5C3ER27_9BASI</name>
<evidence type="ECO:0000313" key="2">
    <source>
        <dbReference type="EMBL" id="SPO32425.1"/>
    </source>
</evidence>
<organism evidence="2 3">
    <name type="scientific">Ustilago trichophora</name>
    <dbReference type="NCBI Taxonomy" id="86804"/>
    <lineage>
        <taxon>Eukaryota</taxon>
        <taxon>Fungi</taxon>
        <taxon>Dikarya</taxon>
        <taxon>Basidiomycota</taxon>
        <taxon>Ustilaginomycotina</taxon>
        <taxon>Ustilaginomycetes</taxon>
        <taxon>Ustilaginales</taxon>
        <taxon>Ustilaginaceae</taxon>
        <taxon>Ustilago</taxon>
    </lineage>
</organism>
<evidence type="ECO:0000256" key="1">
    <source>
        <dbReference type="SAM" id="SignalP"/>
    </source>
</evidence>
<protein>
    <recommendedName>
        <fullName evidence="4">Mig1 protein</fullName>
    </recommendedName>
</protein>
<reference evidence="2 3" key="1">
    <citation type="submission" date="2018-03" db="EMBL/GenBank/DDBJ databases">
        <authorList>
            <person name="Guldener U."/>
        </authorList>
    </citation>
    <scope>NUCLEOTIDE SEQUENCE [LARGE SCALE GENOMIC DNA]</scope>
    <source>
        <strain evidence="2 3">NBRC100155</strain>
    </source>
</reference>
<feature type="chain" id="PRO_5023095888" description="Mig1 protein" evidence="1">
    <location>
        <begin position="19"/>
        <end position="114"/>
    </location>
</feature>
<accession>A0A5C3ER27</accession>
<feature type="signal peptide" evidence="1">
    <location>
        <begin position="1"/>
        <end position="18"/>
    </location>
</feature>
<dbReference type="AlphaFoldDB" id="A0A5C3ER27"/>
<sequence>MKITAALTTLLMLSSVQASLFHKKPKQSKKDVGICYDGINSVLAPDDFKTNFSVERFAFSGTYECHGQTPICFNMKGDNVFYYYTGIDFGNIAWKSPDGKCTADYANQRIVCHA</sequence>
<keyword evidence="3" id="KW-1185">Reference proteome</keyword>
<dbReference type="Proteomes" id="UP000324022">
    <property type="component" value="Unassembled WGS sequence"/>
</dbReference>
<proteinExistence type="predicted"/>